<organism evidence="2 3">
    <name type="scientific">Flavobacterium fluviale</name>
    <dbReference type="NCBI Taxonomy" id="2249356"/>
    <lineage>
        <taxon>Bacteria</taxon>
        <taxon>Pseudomonadati</taxon>
        <taxon>Bacteroidota</taxon>
        <taxon>Flavobacteriia</taxon>
        <taxon>Flavobacteriales</taxon>
        <taxon>Flavobacteriaceae</taxon>
        <taxon>Flavobacterium</taxon>
    </lineage>
</organism>
<reference evidence="2 3" key="1">
    <citation type="submission" date="2018-06" db="EMBL/GenBank/DDBJ databases">
        <title>Genome sequencing of Flavobacterium.</title>
        <authorList>
            <person name="Baek M.-G."/>
            <person name="Yi H."/>
        </authorList>
    </citation>
    <scope>NUCLEOTIDE SEQUENCE [LARGE SCALE GENOMIC DNA]</scope>
    <source>
        <strain evidence="2 3">HYN0086</strain>
    </source>
</reference>
<dbReference type="EMBL" id="CP030261">
    <property type="protein sequence ID" value="AXB56796.1"/>
    <property type="molecule type" value="Genomic_DNA"/>
</dbReference>
<feature type="chain" id="PRO_5016955592" description="Alpha/beta hydrolase" evidence="1">
    <location>
        <begin position="20"/>
        <end position="114"/>
    </location>
</feature>
<proteinExistence type="predicted"/>
<keyword evidence="1" id="KW-0732">Signal</keyword>
<accession>A0A344LSA4</accession>
<dbReference type="RefSeq" id="WP_113677781.1">
    <property type="nucleotide sequence ID" value="NZ_CP030261.1"/>
</dbReference>
<name>A0A344LSA4_9FLAO</name>
<evidence type="ECO:0000313" key="2">
    <source>
        <dbReference type="EMBL" id="AXB56796.1"/>
    </source>
</evidence>
<protein>
    <recommendedName>
        <fullName evidence="4">Alpha/beta hydrolase</fullName>
    </recommendedName>
</protein>
<evidence type="ECO:0000313" key="3">
    <source>
        <dbReference type="Proteomes" id="UP000251561"/>
    </source>
</evidence>
<dbReference type="Proteomes" id="UP000251561">
    <property type="component" value="Chromosome"/>
</dbReference>
<gene>
    <name evidence="2" type="ORF">HYN86_09375</name>
</gene>
<dbReference type="OrthoDB" id="9809549at2"/>
<dbReference type="AlphaFoldDB" id="A0A344LSA4"/>
<evidence type="ECO:0000256" key="1">
    <source>
        <dbReference type="SAM" id="SignalP"/>
    </source>
</evidence>
<keyword evidence="3" id="KW-1185">Reference proteome</keyword>
<dbReference type="KEGG" id="ffl:HYN86_09375"/>
<evidence type="ECO:0008006" key="4">
    <source>
        <dbReference type="Google" id="ProtNLM"/>
    </source>
</evidence>
<sequence>MKKTTFLLLFFFAALSTFAQDITGDWKGLLKVPGAELNIVLHITKTDNGFSATLDSPDQKAFGLPVTTTTFENSTLKFTVENLTIEYEGVLAKDQNITGTFKQMGQAVPLVFKR</sequence>
<feature type="signal peptide" evidence="1">
    <location>
        <begin position="1"/>
        <end position="19"/>
    </location>
</feature>